<evidence type="ECO:0000313" key="1">
    <source>
        <dbReference type="EMBL" id="OAY23921.1"/>
    </source>
</evidence>
<protein>
    <submittedName>
        <fullName evidence="1">Uncharacterized protein</fullName>
    </submittedName>
</protein>
<gene>
    <name evidence="1" type="ORF">MANES_18G117900</name>
</gene>
<dbReference type="AlphaFoldDB" id="A0A2C9U2Q1"/>
<sequence length="59" mass="6681">MVGNRRIVRKNIHFDEYVVVALLVNPVVGSLPSNGLFCSFLYIKGKIGSWEPIKRTYQG</sequence>
<name>A0A2C9U2Q1_MANES</name>
<dbReference type="EMBL" id="CM004404">
    <property type="protein sequence ID" value="OAY23921.1"/>
    <property type="molecule type" value="Genomic_DNA"/>
</dbReference>
<proteinExistence type="predicted"/>
<organism evidence="1">
    <name type="scientific">Manihot esculenta</name>
    <name type="common">Cassava</name>
    <name type="synonym">Jatropha manihot</name>
    <dbReference type="NCBI Taxonomy" id="3983"/>
    <lineage>
        <taxon>Eukaryota</taxon>
        <taxon>Viridiplantae</taxon>
        <taxon>Streptophyta</taxon>
        <taxon>Embryophyta</taxon>
        <taxon>Tracheophyta</taxon>
        <taxon>Spermatophyta</taxon>
        <taxon>Magnoliopsida</taxon>
        <taxon>eudicotyledons</taxon>
        <taxon>Gunneridae</taxon>
        <taxon>Pentapetalae</taxon>
        <taxon>rosids</taxon>
        <taxon>fabids</taxon>
        <taxon>Malpighiales</taxon>
        <taxon>Euphorbiaceae</taxon>
        <taxon>Crotonoideae</taxon>
        <taxon>Manihoteae</taxon>
        <taxon>Manihot</taxon>
    </lineage>
</organism>
<accession>A0A2C9U2Q1</accession>
<reference evidence="1" key="1">
    <citation type="submission" date="2016-02" db="EMBL/GenBank/DDBJ databases">
        <title>WGS assembly of Manihot esculenta.</title>
        <authorList>
            <person name="Bredeson J.V."/>
            <person name="Prochnik S.E."/>
            <person name="Lyons J.B."/>
            <person name="Schmutz J."/>
            <person name="Grimwood J."/>
            <person name="Vrebalov J."/>
            <person name="Bart R.S."/>
            <person name="Amuge T."/>
            <person name="Ferguson M.E."/>
            <person name="Green R."/>
            <person name="Putnam N."/>
            <person name="Stites J."/>
            <person name="Rounsley S."/>
            <person name="Rokhsar D.S."/>
        </authorList>
    </citation>
    <scope>NUCLEOTIDE SEQUENCE [LARGE SCALE GENOMIC DNA]</scope>
    <source>
        <tissue evidence="1">Leaf</tissue>
    </source>
</reference>